<feature type="region of interest" description="Disordered" evidence="1">
    <location>
        <begin position="1"/>
        <end position="41"/>
    </location>
</feature>
<feature type="region of interest" description="Disordered" evidence="1">
    <location>
        <begin position="146"/>
        <end position="172"/>
    </location>
</feature>
<dbReference type="EMBL" id="JAODAN010000004">
    <property type="protein sequence ID" value="KAK1924687.1"/>
    <property type="molecule type" value="Genomic_DNA"/>
</dbReference>
<dbReference type="AlphaFoldDB" id="A0AAD9FRF1"/>
<evidence type="ECO:0000313" key="3">
    <source>
        <dbReference type="EMBL" id="KAK1924687.1"/>
    </source>
</evidence>
<keyword evidence="2" id="KW-0472">Membrane</keyword>
<feature type="compositionally biased region" description="Polar residues" evidence="1">
    <location>
        <begin position="1"/>
        <end position="14"/>
    </location>
</feature>
<keyword evidence="4" id="KW-1185">Reference proteome</keyword>
<accession>A0AAD9FRF1</accession>
<gene>
    <name evidence="3" type="ORF">DB88DRAFT_509760</name>
</gene>
<proteinExistence type="predicted"/>
<evidence type="ECO:0000313" key="4">
    <source>
        <dbReference type="Proteomes" id="UP001182556"/>
    </source>
</evidence>
<evidence type="ECO:0000256" key="2">
    <source>
        <dbReference type="SAM" id="Phobius"/>
    </source>
</evidence>
<feature type="transmembrane region" description="Helical" evidence="2">
    <location>
        <begin position="87"/>
        <end position="110"/>
    </location>
</feature>
<organism evidence="3 4">
    <name type="scientific">Papiliotrema laurentii</name>
    <name type="common">Cryptococcus laurentii</name>
    <dbReference type="NCBI Taxonomy" id="5418"/>
    <lineage>
        <taxon>Eukaryota</taxon>
        <taxon>Fungi</taxon>
        <taxon>Dikarya</taxon>
        <taxon>Basidiomycota</taxon>
        <taxon>Agaricomycotina</taxon>
        <taxon>Tremellomycetes</taxon>
        <taxon>Tremellales</taxon>
        <taxon>Rhynchogastremaceae</taxon>
        <taxon>Papiliotrema</taxon>
    </lineage>
</organism>
<comment type="caution">
    <text evidence="3">The sequence shown here is derived from an EMBL/GenBank/DDBJ whole genome shotgun (WGS) entry which is preliminary data.</text>
</comment>
<feature type="transmembrane region" description="Helical" evidence="2">
    <location>
        <begin position="62"/>
        <end position="81"/>
    </location>
</feature>
<dbReference type="Proteomes" id="UP001182556">
    <property type="component" value="Unassembled WGS sequence"/>
</dbReference>
<reference evidence="3" key="1">
    <citation type="submission" date="2023-02" db="EMBL/GenBank/DDBJ databases">
        <title>Identification and recombinant expression of a fungal hydrolase from Papiliotrema laurentii that hydrolyzes apple cutin and clears colloidal polyester polyurethane.</title>
        <authorList>
            <consortium name="DOE Joint Genome Institute"/>
            <person name="Roman V.A."/>
            <person name="Bojanowski C."/>
            <person name="Crable B.R."/>
            <person name="Wagner D.N."/>
            <person name="Hung C.S."/>
            <person name="Nadeau L.J."/>
            <person name="Schratz L."/>
            <person name="Haridas S."/>
            <person name="Pangilinan J."/>
            <person name="Lipzen A."/>
            <person name="Na H."/>
            <person name="Yan M."/>
            <person name="Ng V."/>
            <person name="Grigoriev I.V."/>
            <person name="Spatafora J.W."/>
            <person name="Barlow D."/>
            <person name="Biffinger J."/>
            <person name="Kelley-Loughnane N."/>
            <person name="Varaljay V.A."/>
            <person name="Crookes-Goodson W.J."/>
        </authorList>
    </citation>
    <scope>NUCLEOTIDE SEQUENCE</scope>
    <source>
        <strain evidence="3">5307AH</strain>
    </source>
</reference>
<protein>
    <submittedName>
        <fullName evidence="3">Uncharacterized protein</fullName>
    </submittedName>
</protein>
<sequence length="199" mass="21205">MSETASTSSPNTYPKGSPMSPRPHLFGDPQSDPSAHPDRVLPSDLLTMEDYRRMRYTATKRSVIGGAAGGIGAALAARFLYPKPLTANALILIGGGVGIASATYASGSYLKNEIRQVREKADLMSTPKAEDGSYLFGDRAIAKDNTPSLAEPPVVPGPPPVASNIATPDRSRWGVLGEGREEGELRDPFFRPGVPRRDV</sequence>
<keyword evidence="2" id="KW-0812">Transmembrane</keyword>
<evidence type="ECO:0000256" key="1">
    <source>
        <dbReference type="SAM" id="MobiDB-lite"/>
    </source>
</evidence>
<name>A0AAD9FRF1_PAPLA</name>
<keyword evidence="2" id="KW-1133">Transmembrane helix</keyword>